<dbReference type="EMBL" id="VWXX01000034">
    <property type="protein sequence ID" value="KAA6183294.1"/>
    <property type="molecule type" value="Genomic_DNA"/>
</dbReference>
<dbReference type="OrthoDB" id="3772723at2"/>
<reference evidence="2 3" key="1">
    <citation type="submission" date="2019-09" db="EMBL/GenBank/DDBJ databases">
        <title>Whole-genome sequence of the purple sulfur bacterium Thiohalocapsa marina DSM 19078.</title>
        <authorList>
            <person name="Kyndt J.A."/>
            <person name="Meyer T.E."/>
        </authorList>
    </citation>
    <scope>NUCLEOTIDE SEQUENCE [LARGE SCALE GENOMIC DNA]</scope>
    <source>
        <strain evidence="2 3">DSM 19078</strain>
    </source>
</reference>
<feature type="transmembrane region" description="Helical" evidence="1">
    <location>
        <begin position="137"/>
        <end position="159"/>
    </location>
</feature>
<feature type="transmembrane region" description="Helical" evidence="1">
    <location>
        <begin position="300"/>
        <end position="322"/>
    </location>
</feature>
<keyword evidence="1" id="KW-0812">Transmembrane</keyword>
<comment type="caution">
    <text evidence="2">The sequence shown here is derived from an EMBL/GenBank/DDBJ whole genome shotgun (WGS) entry which is preliminary data.</text>
</comment>
<feature type="transmembrane region" description="Helical" evidence="1">
    <location>
        <begin position="197"/>
        <end position="223"/>
    </location>
</feature>
<organism evidence="2 3">
    <name type="scientific">Thiohalocapsa marina</name>
    <dbReference type="NCBI Taxonomy" id="424902"/>
    <lineage>
        <taxon>Bacteria</taxon>
        <taxon>Pseudomonadati</taxon>
        <taxon>Pseudomonadota</taxon>
        <taxon>Gammaproteobacteria</taxon>
        <taxon>Chromatiales</taxon>
        <taxon>Chromatiaceae</taxon>
        <taxon>Thiohalocapsa</taxon>
    </lineage>
</organism>
<gene>
    <name evidence="2" type="ORF">F2Q65_15915</name>
</gene>
<evidence type="ECO:0000313" key="2">
    <source>
        <dbReference type="EMBL" id="KAA6183294.1"/>
    </source>
</evidence>
<sequence>MKILNVLKNAIIKRVIDGPTWVFFLSIFFPLTILYSITADWELPYDADAAINAISAWHLYHNLSPFLPGYESLVDYAPSRRMTALRMGVYGAVSAVPPGAAFAAAPFYALASEELITHEIINFPVDLPPLQLVLPELWPATLAAIIYTAASVGLLGLIFTSQGARPEAWLAAYTAGLGTSAWSVASSELFMHGPAMFWISLGVYLSVNSRFFCSGLALALAILTRPHLAVIPASMGLLGSFGNKRIPPFLLTGIGSSLGVLLLALYHWFVFGKFSVIGGYADTFVERIWNPDFLSYLENIFGGLFDFRSGFLVWSPFLLALLPGIHRGWNNSSWAIRGAAVGGFIYLLLQYKMNRFNPANITLYRYPLEALTASAPLFFACYLHWTKLGGPSSIRRSILKKLIPLAVLMHGFGAIFL</sequence>
<proteinExistence type="predicted"/>
<keyword evidence="3" id="KW-1185">Reference proteome</keyword>
<feature type="transmembrane region" description="Helical" evidence="1">
    <location>
        <begin position="334"/>
        <end position="351"/>
    </location>
</feature>
<feature type="transmembrane region" description="Helical" evidence="1">
    <location>
        <begin position="249"/>
        <end position="269"/>
    </location>
</feature>
<keyword evidence="1" id="KW-1133">Transmembrane helix</keyword>
<dbReference type="AlphaFoldDB" id="A0A5M8FFW1"/>
<evidence type="ECO:0000313" key="3">
    <source>
        <dbReference type="Proteomes" id="UP000322981"/>
    </source>
</evidence>
<accession>A0A5M8FFW1</accession>
<evidence type="ECO:0008006" key="4">
    <source>
        <dbReference type="Google" id="ProtNLM"/>
    </source>
</evidence>
<feature type="transmembrane region" description="Helical" evidence="1">
    <location>
        <begin position="168"/>
        <end position="185"/>
    </location>
</feature>
<feature type="transmembrane region" description="Helical" evidence="1">
    <location>
        <begin position="398"/>
        <end position="416"/>
    </location>
</feature>
<feature type="transmembrane region" description="Helical" evidence="1">
    <location>
        <begin position="363"/>
        <end position="386"/>
    </location>
</feature>
<name>A0A5M8FFW1_9GAMM</name>
<dbReference type="Proteomes" id="UP000322981">
    <property type="component" value="Unassembled WGS sequence"/>
</dbReference>
<keyword evidence="1" id="KW-0472">Membrane</keyword>
<evidence type="ECO:0000256" key="1">
    <source>
        <dbReference type="SAM" id="Phobius"/>
    </source>
</evidence>
<feature type="transmembrane region" description="Helical" evidence="1">
    <location>
        <begin position="21"/>
        <end position="38"/>
    </location>
</feature>
<dbReference type="RefSeq" id="WP_150094402.1">
    <property type="nucleotide sequence ID" value="NZ_JBFUOH010000119.1"/>
</dbReference>
<protein>
    <recommendedName>
        <fullName evidence="4">DUF2029 domain-containing protein</fullName>
    </recommendedName>
</protein>